<dbReference type="Gene3D" id="3.20.20.10">
    <property type="entry name" value="Alanine racemase"/>
    <property type="match status" value="1"/>
</dbReference>
<dbReference type="InterPro" id="IPR022644">
    <property type="entry name" value="De-COase2_N"/>
</dbReference>
<dbReference type="SUPFAM" id="SSF50621">
    <property type="entry name" value="Alanine racemase C-terminal domain-like"/>
    <property type="match status" value="1"/>
</dbReference>
<dbReference type="Pfam" id="PF02784">
    <property type="entry name" value="Orn_Arg_deC_N"/>
    <property type="match status" value="1"/>
</dbReference>
<comment type="cofactor">
    <cofactor evidence="1 11 12">
        <name>pyridoxal 5'-phosphate</name>
        <dbReference type="ChEBI" id="CHEBI:597326"/>
    </cofactor>
</comment>
<evidence type="ECO:0000256" key="6">
    <source>
        <dbReference type="ARBA" id="ARBA00023066"/>
    </source>
</evidence>
<reference evidence="14 15" key="2">
    <citation type="journal article" date="2016" name="Microb. Ecol.">
        <title>Genome Characteristics of a Novel Type I Methanotroph (Sn10-6) Isolated from a Flooded Indian Rice Field.</title>
        <authorList>
            <person name="Rahalkar M.C."/>
            <person name="Pandit P.S."/>
            <person name="Dhakephalkar P.K."/>
            <person name="Pore S."/>
            <person name="Arora P."/>
            <person name="Kapse N."/>
        </authorList>
    </citation>
    <scope>NUCLEOTIDE SEQUENCE [LARGE SCALE GENOMIC DNA]</scope>
    <source>
        <strain evidence="14 15">Sn10-6</strain>
    </source>
</reference>
<evidence type="ECO:0000256" key="8">
    <source>
        <dbReference type="ARBA" id="ARBA00025802"/>
    </source>
</evidence>
<evidence type="ECO:0000313" key="14">
    <source>
        <dbReference type="EMBL" id="KJV07388.1"/>
    </source>
</evidence>
<evidence type="ECO:0000256" key="3">
    <source>
        <dbReference type="ARBA" id="ARBA00013633"/>
    </source>
</evidence>
<comment type="caution">
    <text evidence="14">The sequence shown here is derived from an EMBL/GenBank/DDBJ whole genome shotgun (WGS) entry which is preliminary data.</text>
</comment>
<dbReference type="PANTHER" id="PTHR43727">
    <property type="entry name" value="DIAMINOPIMELATE DECARBOXYLASE"/>
    <property type="match status" value="1"/>
</dbReference>
<evidence type="ECO:0000256" key="5">
    <source>
        <dbReference type="ARBA" id="ARBA00022898"/>
    </source>
</evidence>
<evidence type="ECO:0000259" key="13">
    <source>
        <dbReference type="Pfam" id="PF02784"/>
    </source>
</evidence>
<sequence>MDITAVKTELPTSPAFVFDQPRLTTNLEQLYQLKQASGCQVLYSIKSLPLTQLLALIKPYVDGFSVSSLFEAQLAREIIADQGSVHLATPGIRPDELTALSDVCSHISLNSLSQYQRFQRLLAPGVSLGLRVNPKLSYIDDDRYNPCRLHSKLGIAFEELTDTIPLNQLQGLHLHTFHANTDYAALVQTIAKLTDYFGRELAQLEWLNIGGGFLHHDIDNAELFITCVSELISRYQLKVYIEPGKAVVGNTGFLIATVIDSFVSDGKTIAVLDTSVNHLPEVFEYQTQPYLYEHVPNGPYQVLLAGSTCLAGDIFGDFRFNQPLAIGDRLTFTAVGAYSLVKAHRFNGFNLPDVYLYSDIGLNLCKRYSYQNYRELW</sequence>
<evidence type="ECO:0000256" key="10">
    <source>
        <dbReference type="ARBA" id="ARBA00047389"/>
    </source>
</evidence>
<keyword evidence="6 11" id="KW-0745">Spermidine biosynthesis</keyword>
<dbReference type="Proteomes" id="UP000033684">
    <property type="component" value="Unassembled WGS sequence"/>
</dbReference>
<comment type="similarity">
    <text evidence="8 11">Belongs to the Orn/Lys/Arg decarboxylase class-II family. NspC subfamily.</text>
</comment>
<evidence type="ECO:0000256" key="1">
    <source>
        <dbReference type="ARBA" id="ARBA00001933"/>
    </source>
</evidence>
<dbReference type="PATRIC" id="fig|1632867.3.peg.4337"/>
<dbReference type="PIRSF" id="PIRSF038941">
    <property type="entry name" value="NspC"/>
    <property type="match status" value="1"/>
</dbReference>
<dbReference type="SUPFAM" id="SSF51419">
    <property type="entry name" value="PLP-binding barrel"/>
    <property type="match status" value="1"/>
</dbReference>
<feature type="active site" description="Proton donor" evidence="12">
    <location>
        <position position="309"/>
    </location>
</feature>
<name>A0A0F3ILJ2_9GAMM</name>
<evidence type="ECO:0000313" key="15">
    <source>
        <dbReference type="Proteomes" id="UP000033684"/>
    </source>
</evidence>
<comment type="catalytic activity">
    <reaction evidence="10 11">
        <text>carboxynorspermidine + H(+) = norspermidine + CO2</text>
        <dbReference type="Rhea" id="RHEA:34099"/>
        <dbReference type="ChEBI" id="CHEBI:15378"/>
        <dbReference type="ChEBI" id="CHEBI:16526"/>
        <dbReference type="ChEBI" id="CHEBI:57920"/>
        <dbReference type="ChEBI" id="CHEBI:65070"/>
        <dbReference type="EC" id="4.1.1.96"/>
    </reaction>
</comment>
<evidence type="ECO:0000256" key="11">
    <source>
        <dbReference type="PIRNR" id="PIRNR038941"/>
    </source>
</evidence>
<dbReference type="RefSeq" id="WP_045778410.1">
    <property type="nucleotide sequence ID" value="NZ_LAJX01000042.1"/>
</dbReference>
<dbReference type="AlphaFoldDB" id="A0A0F3ILJ2"/>
<evidence type="ECO:0000256" key="7">
    <source>
        <dbReference type="ARBA" id="ARBA00023239"/>
    </source>
</evidence>
<keyword evidence="4 11" id="KW-0210">Decarboxylase</keyword>
<dbReference type="GO" id="GO:0005737">
    <property type="term" value="C:cytoplasm"/>
    <property type="evidence" value="ECO:0007669"/>
    <property type="project" value="UniProtKB-SubCell"/>
</dbReference>
<dbReference type="PRINTS" id="PR01179">
    <property type="entry name" value="ODADCRBXLASE"/>
</dbReference>
<dbReference type="InterPro" id="IPR029066">
    <property type="entry name" value="PLP-binding_barrel"/>
</dbReference>
<proteinExistence type="inferred from homology"/>
<evidence type="ECO:0000256" key="9">
    <source>
        <dbReference type="ARBA" id="ARBA00047351"/>
    </source>
</evidence>
<keyword evidence="11" id="KW-0963">Cytoplasm</keyword>
<protein>
    <recommendedName>
        <fullName evidence="3 11">Carboxynorspermidine/carboxyspermidine decarboxylase</fullName>
        <shortName evidence="11">CANS DC/CAS DC</shortName>
        <shortName evidence="11">CANSDC/CASDC</shortName>
        <ecNumber evidence="2 11">4.1.1.96</ecNumber>
    </recommendedName>
</protein>
<dbReference type="GO" id="GO:0008295">
    <property type="term" value="P:spermidine biosynthetic process"/>
    <property type="evidence" value="ECO:0007669"/>
    <property type="project" value="UniProtKB-KW"/>
</dbReference>
<keyword evidence="5 11" id="KW-0663">Pyridoxal phosphate</keyword>
<keyword evidence="15" id="KW-1185">Reference proteome</keyword>
<comment type="function">
    <text evidence="11">Catalyzes the decarboxylation of carboxynorspermidine and carboxyspermidine.</text>
</comment>
<dbReference type="EC" id="4.1.1.96" evidence="2 11"/>
<comment type="catalytic activity">
    <reaction evidence="9 11">
        <text>carboxyspermidine + H(+) = spermidine + CO2</text>
        <dbReference type="Rhea" id="RHEA:34095"/>
        <dbReference type="ChEBI" id="CHEBI:15378"/>
        <dbReference type="ChEBI" id="CHEBI:16526"/>
        <dbReference type="ChEBI" id="CHEBI:57834"/>
        <dbReference type="ChEBI" id="CHEBI:65072"/>
        <dbReference type="EC" id="4.1.1.96"/>
    </reaction>
</comment>
<dbReference type="EMBL" id="LAJX01000042">
    <property type="protein sequence ID" value="KJV07388.1"/>
    <property type="molecule type" value="Genomic_DNA"/>
</dbReference>
<keyword evidence="11" id="KW-0620">Polyamine biosynthesis</keyword>
<dbReference type="GO" id="GO:0009089">
    <property type="term" value="P:lysine biosynthetic process via diaminopimelate"/>
    <property type="evidence" value="ECO:0007669"/>
    <property type="project" value="TreeGrafter"/>
</dbReference>
<evidence type="ECO:0000256" key="4">
    <source>
        <dbReference type="ARBA" id="ARBA00022793"/>
    </source>
</evidence>
<feature type="modified residue" description="N6-(pyridoxal phosphate)lysine" evidence="12">
    <location>
        <position position="46"/>
    </location>
</feature>
<dbReference type="InterPro" id="IPR000183">
    <property type="entry name" value="Orn/DAP/Arg_de-COase"/>
</dbReference>
<evidence type="ECO:0000256" key="12">
    <source>
        <dbReference type="PIRSR" id="PIRSR600183-50"/>
    </source>
</evidence>
<accession>A0A0F3ILJ2</accession>
<dbReference type="GO" id="GO:0045312">
    <property type="term" value="P:nor-spermidine biosynthetic process"/>
    <property type="evidence" value="ECO:0007669"/>
    <property type="project" value="InterPro"/>
</dbReference>
<dbReference type="Gene3D" id="2.40.37.10">
    <property type="entry name" value="Lyase, Ornithine Decarboxylase, Chain A, domain 1"/>
    <property type="match status" value="1"/>
</dbReference>
<dbReference type="OrthoDB" id="9804410at2"/>
<organism evidence="14 15">
    <name type="scientific">Methylocucumis oryzae</name>
    <dbReference type="NCBI Taxonomy" id="1632867"/>
    <lineage>
        <taxon>Bacteria</taxon>
        <taxon>Pseudomonadati</taxon>
        <taxon>Pseudomonadota</taxon>
        <taxon>Gammaproteobacteria</taxon>
        <taxon>Methylococcales</taxon>
        <taxon>Methylococcaceae</taxon>
        <taxon>Methylocucumis</taxon>
    </lineage>
</organism>
<feature type="domain" description="Orn/DAP/Arg decarboxylase 2 N-terminal" evidence="13">
    <location>
        <begin position="35"/>
        <end position="248"/>
    </location>
</feature>
<keyword evidence="7 11" id="KW-0456">Lyase</keyword>
<comment type="subunit">
    <text evidence="11">Homodimer.</text>
</comment>
<dbReference type="PANTHER" id="PTHR43727:SF1">
    <property type="entry name" value="CARBOXYNORSPERMIDINE_CARBOXYSPERMIDINE DECARBOXYLASE"/>
    <property type="match status" value="1"/>
</dbReference>
<reference evidence="15" key="1">
    <citation type="submission" date="2015-03" db="EMBL/GenBank/DDBJ databases">
        <title>Draft genome sequence of a novel methanotroph (Sn10-6) isolated from flooded ricefield rhizosphere in India.</title>
        <authorList>
            <person name="Pandit P.S."/>
            <person name="Pore S.D."/>
            <person name="Arora P."/>
            <person name="Kapse N.G."/>
            <person name="Dhakephalkar P.K."/>
            <person name="Rahalkar M.C."/>
        </authorList>
    </citation>
    <scope>NUCLEOTIDE SEQUENCE [LARGE SCALE GENOMIC DNA]</scope>
    <source>
        <strain evidence="15">Sn10-6</strain>
    </source>
</reference>
<dbReference type="InterPro" id="IPR005730">
    <property type="entry name" value="Nsp_de-COase"/>
</dbReference>
<dbReference type="InterPro" id="IPR009006">
    <property type="entry name" value="Ala_racemase/Decarboxylase_C"/>
</dbReference>
<gene>
    <name evidence="14" type="ORF">VZ94_05075</name>
</gene>
<evidence type="ECO:0000256" key="2">
    <source>
        <dbReference type="ARBA" id="ARBA00012259"/>
    </source>
</evidence>
<dbReference type="GO" id="GO:0008836">
    <property type="term" value="F:diaminopimelate decarboxylase activity"/>
    <property type="evidence" value="ECO:0007669"/>
    <property type="project" value="TreeGrafter"/>
</dbReference>
<comment type="subcellular location">
    <subcellularLocation>
        <location evidence="11">Cytoplasm</location>
    </subcellularLocation>
</comment>